<dbReference type="InterPro" id="IPR010272">
    <property type="entry name" value="T6SS_TssF"/>
</dbReference>
<reference evidence="1 2" key="1">
    <citation type="submission" date="2016-10" db="EMBL/GenBank/DDBJ databases">
        <authorList>
            <person name="de Groot N.N."/>
        </authorList>
    </citation>
    <scope>NUCLEOTIDE SEQUENCE [LARGE SCALE GENOMIC DNA]</scope>
    <source>
        <strain evidence="1 2">LMG 2247</strain>
    </source>
</reference>
<gene>
    <name evidence="1" type="ORF">SAMN05216466_11486</name>
</gene>
<protein>
    <submittedName>
        <fullName evidence="1">Type VI secretion system protein ImpG</fullName>
    </submittedName>
</protein>
<proteinExistence type="predicted"/>
<dbReference type="PANTHER" id="PTHR35370:SF1">
    <property type="entry name" value="TYPE VI SECRETION SYSTEM COMPONENT TSSF1"/>
    <property type="match status" value="1"/>
</dbReference>
<dbReference type="RefSeq" id="WP_090688792.1">
    <property type="nucleotide sequence ID" value="NZ_CADERL010000010.1"/>
</dbReference>
<dbReference type="PANTHER" id="PTHR35370">
    <property type="entry name" value="CYTOPLASMIC PROTEIN-RELATED-RELATED"/>
    <property type="match status" value="1"/>
</dbReference>
<name>A0A1G8G161_9BURK</name>
<dbReference type="AlphaFoldDB" id="A0A1G8G161"/>
<evidence type="ECO:0000313" key="2">
    <source>
        <dbReference type="Proteomes" id="UP000199706"/>
    </source>
</evidence>
<sequence length="612" mass="68670">MEELLPYYERELAFLRRYSNDFADRYPKIAARLAMSGEHCEDPHVERMIESFALLGARINKKLDDDYPEFTEALLEVLYPHYLRPFPSCSIAQLGTSSAFSHMTEPATIERGTELKSRPIRGVQCRFRTAYDVTLAPIRISEAKYTSVAMAPSATVLPGNASAIVSITIESTAPQLDLGALKLSTLRAHLHGEQSFIAGLTDCLFVNALATYVEADRRGVWTALRSSPLAQAGFDEEDSLIDYPAKSHPAYRLLTEYFAFPDKFNFVDFDLAAMTRASGRCSRLTLHVVLKDVRSDSHVARLLDSLSAQHFRLFCTPVVNLFKQHGEPIRLSHQNISYPVIAEGRRAFAYEVYSIDSVKLVRQQAHEETVIEFRPFYSLHHGERQRAGHYWFARRNDWVAQKSPGYETEISIVDIDFEPAAPQTDTLSIDLTCTNRDLPAGLAMGLEGGDLFLEGGSLTSNISMLRRPTPSVRFERGRAVHWRLISHLALNHVSLASSGLAALKEMLVLYDVRRTAVSARHIDGLVGIEQRAAVQWLPGKPFATFVRGMEIRLTIDEDHFVGTSLASFVRVIDTFFGLYVHLNSFVQLVVVSKRTGEEILRCKPRSGESILA</sequence>
<accession>A0A1G8G161</accession>
<dbReference type="Proteomes" id="UP000199706">
    <property type="component" value="Unassembled WGS sequence"/>
</dbReference>
<evidence type="ECO:0000313" key="1">
    <source>
        <dbReference type="EMBL" id="SDH88157.1"/>
    </source>
</evidence>
<dbReference type="NCBIfam" id="TIGR03359">
    <property type="entry name" value="VI_chp_6"/>
    <property type="match status" value="1"/>
</dbReference>
<dbReference type="EMBL" id="FNCJ01000014">
    <property type="protein sequence ID" value="SDH88157.1"/>
    <property type="molecule type" value="Genomic_DNA"/>
</dbReference>
<organism evidence="1 2">
    <name type="scientific">Paraburkholderia phenazinium</name>
    <dbReference type="NCBI Taxonomy" id="60549"/>
    <lineage>
        <taxon>Bacteria</taxon>
        <taxon>Pseudomonadati</taxon>
        <taxon>Pseudomonadota</taxon>
        <taxon>Betaproteobacteria</taxon>
        <taxon>Burkholderiales</taxon>
        <taxon>Burkholderiaceae</taxon>
        <taxon>Paraburkholderia</taxon>
    </lineage>
</organism>
<dbReference type="OrthoDB" id="9763676at2"/>
<dbReference type="Pfam" id="PF05947">
    <property type="entry name" value="T6SS_TssF"/>
    <property type="match status" value="1"/>
</dbReference>
<dbReference type="PIRSF" id="PIRSF028304">
    <property type="entry name" value="UCP028304"/>
    <property type="match status" value="1"/>
</dbReference>